<dbReference type="Pfam" id="PF00015">
    <property type="entry name" value="MCPsignal"/>
    <property type="match status" value="1"/>
</dbReference>
<dbReference type="RefSeq" id="WP_120810674.1">
    <property type="nucleotide sequence ID" value="NZ_RBID01000015.1"/>
</dbReference>
<dbReference type="Gene3D" id="1.10.287.950">
    <property type="entry name" value="Methyl-accepting chemotaxis protein"/>
    <property type="match status" value="1"/>
</dbReference>
<dbReference type="GO" id="GO:0006935">
    <property type="term" value="P:chemotaxis"/>
    <property type="evidence" value="ECO:0007669"/>
    <property type="project" value="UniProtKB-ARBA"/>
</dbReference>
<dbReference type="Proteomes" id="UP000279384">
    <property type="component" value="Unassembled WGS sequence"/>
</dbReference>
<organism evidence="8 9">
    <name type="scientific">Vogesella indigofera</name>
    <name type="common">Pseudomonas indigofera</name>
    <dbReference type="NCBI Taxonomy" id="45465"/>
    <lineage>
        <taxon>Bacteria</taxon>
        <taxon>Pseudomonadati</taxon>
        <taxon>Pseudomonadota</taxon>
        <taxon>Betaproteobacteria</taxon>
        <taxon>Neisseriales</taxon>
        <taxon>Chromobacteriaceae</taxon>
        <taxon>Vogesella</taxon>
    </lineage>
</organism>
<evidence type="ECO:0000256" key="3">
    <source>
        <dbReference type="ARBA" id="ARBA00029447"/>
    </source>
</evidence>
<evidence type="ECO:0000313" key="9">
    <source>
        <dbReference type="Proteomes" id="UP000279384"/>
    </source>
</evidence>
<dbReference type="PANTHER" id="PTHR32089">
    <property type="entry name" value="METHYL-ACCEPTING CHEMOTAXIS PROTEIN MCPB"/>
    <property type="match status" value="1"/>
</dbReference>
<feature type="domain" description="Methyl-accepting transducer" evidence="6">
    <location>
        <begin position="255"/>
        <end position="491"/>
    </location>
</feature>
<dbReference type="PANTHER" id="PTHR32089:SF112">
    <property type="entry name" value="LYSOZYME-LIKE PROTEIN-RELATED"/>
    <property type="match status" value="1"/>
</dbReference>
<dbReference type="EMBL" id="RBID01000015">
    <property type="protein sequence ID" value="RKQ57769.1"/>
    <property type="molecule type" value="Genomic_DNA"/>
</dbReference>
<dbReference type="NCBIfam" id="TIGR00229">
    <property type="entry name" value="sensory_box"/>
    <property type="match status" value="1"/>
</dbReference>
<evidence type="ECO:0000256" key="2">
    <source>
        <dbReference type="ARBA" id="ARBA00023224"/>
    </source>
</evidence>
<comment type="similarity">
    <text evidence="3">Belongs to the methyl-accepting chemotaxis (MCP) protein family.</text>
</comment>
<protein>
    <submittedName>
        <fullName evidence="8">Methyl-accepting chemotaxis sensory transducer with Pas/Pac sensor</fullName>
    </submittedName>
</protein>
<dbReference type="InterPro" id="IPR035965">
    <property type="entry name" value="PAS-like_dom_sf"/>
</dbReference>
<feature type="transmembrane region" description="Helical" evidence="5">
    <location>
        <begin position="151"/>
        <end position="173"/>
    </location>
</feature>
<dbReference type="CDD" id="cd00130">
    <property type="entry name" value="PAS"/>
    <property type="match status" value="1"/>
</dbReference>
<keyword evidence="5" id="KW-0812">Transmembrane</keyword>
<dbReference type="InterPro" id="IPR000014">
    <property type="entry name" value="PAS"/>
</dbReference>
<dbReference type="GO" id="GO:0007165">
    <property type="term" value="P:signal transduction"/>
    <property type="evidence" value="ECO:0007669"/>
    <property type="project" value="UniProtKB-KW"/>
</dbReference>
<dbReference type="PROSITE" id="PS50112">
    <property type="entry name" value="PAS"/>
    <property type="match status" value="1"/>
</dbReference>
<dbReference type="InterPro" id="IPR013655">
    <property type="entry name" value="PAS_fold_3"/>
</dbReference>
<evidence type="ECO:0000256" key="5">
    <source>
        <dbReference type="SAM" id="Phobius"/>
    </source>
</evidence>
<dbReference type="SMART" id="SM00283">
    <property type="entry name" value="MA"/>
    <property type="match status" value="1"/>
</dbReference>
<evidence type="ECO:0000259" key="6">
    <source>
        <dbReference type="PROSITE" id="PS50111"/>
    </source>
</evidence>
<sequence length="529" mass="56721">MRQNLPVTEQELFLDPRSPIVTKTDLKGRICYANPAFVEISGFTEAELIGQPHNIVRHPDMPAVAFLDLWNTIKRGQPWQGLVKNRAKNGAFYWVEAYVTPLSENGQHIGYMSVRSTPARDKVRGAELLYRAINAGQASFPSTAQTTTPSWLMLQLVIFSVTLLAGGISILLLPNSWQQGALLLAFLLGCLATLGLQQRVRATLLAANAALLRFGEGNFKEMVAVQGPRECADLRQRLETTRINLRAILADVVSASASIGQEADNIGRQAATLQERASDESNDIAHIAAALEQLTVSVSEIADTTRTGSDHASTARQLVQQGSAHMQHTLQSTDSMLAAIGEVRATLEQLNGAVTRIGSISQLIGDVADQTNLLALNAAIEAARAGEHGRGFAVVADEVRKLAERTSHSTREIGDSIGQVRQHTDAALSSIDHASQVTRQASELIGATSSSLVQIDQASLGVANSAQDVASMLVQQSRASTEVAHNMEKVSAITENNAHNVAQTAQAAGELMGTTKALKQLVAHFEKSL</sequence>
<keyword evidence="2 4" id="KW-0807">Transducer</keyword>
<dbReference type="SUPFAM" id="SSF58104">
    <property type="entry name" value="Methyl-accepting chemotaxis protein (MCP) signaling domain"/>
    <property type="match status" value="1"/>
</dbReference>
<keyword evidence="5" id="KW-0472">Membrane</keyword>
<dbReference type="PROSITE" id="PS50111">
    <property type="entry name" value="CHEMOTAXIS_TRANSDUC_2"/>
    <property type="match status" value="1"/>
</dbReference>
<evidence type="ECO:0000313" key="8">
    <source>
        <dbReference type="EMBL" id="RKQ57769.1"/>
    </source>
</evidence>
<proteinExistence type="inferred from homology"/>
<dbReference type="SMART" id="SM00091">
    <property type="entry name" value="PAS"/>
    <property type="match status" value="1"/>
</dbReference>
<dbReference type="SUPFAM" id="SSF55785">
    <property type="entry name" value="PYP-like sensor domain (PAS domain)"/>
    <property type="match status" value="1"/>
</dbReference>
<dbReference type="CDD" id="cd11386">
    <property type="entry name" value="MCP_signal"/>
    <property type="match status" value="1"/>
</dbReference>
<comment type="caution">
    <text evidence="8">The sequence shown here is derived from an EMBL/GenBank/DDBJ whole genome shotgun (WGS) entry which is preliminary data.</text>
</comment>
<dbReference type="GO" id="GO:0016020">
    <property type="term" value="C:membrane"/>
    <property type="evidence" value="ECO:0007669"/>
    <property type="project" value="UniProtKB-SubCell"/>
</dbReference>
<name>A0A495BA09_VOGIN</name>
<dbReference type="AlphaFoldDB" id="A0A495BA09"/>
<accession>A0A495BA09</accession>
<evidence type="ECO:0000256" key="4">
    <source>
        <dbReference type="PROSITE-ProRule" id="PRU00284"/>
    </source>
</evidence>
<feature type="transmembrane region" description="Helical" evidence="5">
    <location>
        <begin position="180"/>
        <end position="196"/>
    </location>
</feature>
<dbReference type="InterPro" id="IPR004089">
    <property type="entry name" value="MCPsignal_dom"/>
</dbReference>
<dbReference type="FunFam" id="1.10.287.950:FF:000001">
    <property type="entry name" value="Methyl-accepting chemotaxis sensory transducer"/>
    <property type="match status" value="1"/>
</dbReference>
<evidence type="ECO:0000259" key="7">
    <source>
        <dbReference type="PROSITE" id="PS50112"/>
    </source>
</evidence>
<gene>
    <name evidence="8" type="ORF">C8E02_2066</name>
</gene>
<dbReference type="Pfam" id="PF08447">
    <property type="entry name" value="PAS_3"/>
    <property type="match status" value="1"/>
</dbReference>
<comment type="subcellular location">
    <subcellularLocation>
        <location evidence="1">Membrane</location>
    </subcellularLocation>
</comment>
<reference evidence="8 9" key="1">
    <citation type="submission" date="2018-10" db="EMBL/GenBank/DDBJ databases">
        <title>Genomic Encyclopedia of Type Strains, Phase IV (KMG-IV): sequencing the most valuable type-strain genomes for metagenomic binning, comparative biology and taxonomic classification.</title>
        <authorList>
            <person name="Goeker M."/>
        </authorList>
    </citation>
    <scope>NUCLEOTIDE SEQUENCE [LARGE SCALE GENOMIC DNA]</scope>
    <source>
        <strain evidence="8 9">DSM 3303</strain>
    </source>
</reference>
<dbReference type="Gene3D" id="3.30.450.20">
    <property type="entry name" value="PAS domain"/>
    <property type="match status" value="1"/>
</dbReference>
<feature type="domain" description="PAS" evidence="7">
    <location>
        <begin position="14"/>
        <end position="76"/>
    </location>
</feature>
<keyword evidence="5" id="KW-1133">Transmembrane helix</keyword>
<evidence type="ECO:0000256" key="1">
    <source>
        <dbReference type="ARBA" id="ARBA00004370"/>
    </source>
</evidence>